<dbReference type="eggNOG" id="COG1001">
    <property type="taxonomic scope" value="Bacteria"/>
</dbReference>
<dbReference type="Gene3D" id="3.20.20.140">
    <property type="entry name" value="Metal-dependent hydrolases"/>
    <property type="match status" value="1"/>
</dbReference>
<organism evidence="11 12">
    <name type="scientific">Hafnia alvei FB1</name>
    <dbReference type="NCBI Taxonomy" id="1453496"/>
    <lineage>
        <taxon>Bacteria</taxon>
        <taxon>Pseudomonadati</taxon>
        <taxon>Pseudomonadota</taxon>
        <taxon>Gammaproteobacteria</taxon>
        <taxon>Enterobacterales</taxon>
        <taxon>Hafniaceae</taxon>
        <taxon>Hafnia</taxon>
    </lineage>
</organism>
<dbReference type="EC" id="3.5.4.2" evidence="3 8"/>
<dbReference type="InterPro" id="IPR032466">
    <property type="entry name" value="Metal_Hydrolase"/>
</dbReference>
<dbReference type="EMBL" id="CP009706">
    <property type="protein sequence ID" value="AIU71055.1"/>
    <property type="molecule type" value="Genomic_DNA"/>
</dbReference>
<comment type="subunit">
    <text evidence="8">Homodimer.</text>
</comment>
<dbReference type="Proteomes" id="UP000029986">
    <property type="component" value="Chromosome"/>
</dbReference>
<accession>A0A097QX37</accession>
<keyword evidence="4 8" id="KW-0378">Hydrolase</keyword>
<comment type="similarity">
    <text evidence="2 8">Belongs to the metallo-dependent hydrolases superfamily. Adenine deaminase family.</text>
</comment>
<name>A0A097QX37_HAFAL</name>
<reference evidence="11 12" key="1">
    <citation type="journal article" date="2014" name="Gut Pathog.">
        <title>Gene clusters of Hafnia alvei strain FB1 important in survival and pathogenesis: a draft genome perspective.</title>
        <authorList>
            <person name="Tan J.Y."/>
            <person name="Yin W.F."/>
            <person name="Chan K.G."/>
        </authorList>
    </citation>
    <scope>NUCLEOTIDE SEQUENCE [LARGE SCALE GENOMIC DNA]</scope>
    <source>
        <strain evidence="11 12">FB1</strain>
    </source>
</reference>
<dbReference type="HAMAP" id="MF_01518">
    <property type="entry name" value="Adenine_deamin"/>
    <property type="match status" value="1"/>
</dbReference>
<dbReference type="SUPFAM" id="SSF51556">
    <property type="entry name" value="Metallo-dependent hydrolases"/>
    <property type="match status" value="1"/>
</dbReference>
<dbReference type="GO" id="GO:0000034">
    <property type="term" value="F:adenine deaminase activity"/>
    <property type="evidence" value="ECO:0007669"/>
    <property type="project" value="UniProtKB-UniRule"/>
</dbReference>
<comment type="catalytic activity">
    <reaction evidence="6 8">
        <text>adenine + H2O + H(+) = hypoxanthine + NH4(+)</text>
        <dbReference type="Rhea" id="RHEA:23688"/>
        <dbReference type="ChEBI" id="CHEBI:15377"/>
        <dbReference type="ChEBI" id="CHEBI:15378"/>
        <dbReference type="ChEBI" id="CHEBI:16708"/>
        <dbReference type="ChEBI" id="CHEBI:17368"/>
        <dbReference type="ChEBI" id="CHEBI:28938"/>
        <dbReference type="EC" id="3.5.4.2"/>
    </reaction>
</comment>
<evidence type="ECO:0000256" key="1">
    <source>
        <dbReference type="ARBA" id="ARBA00001936"/>
    </source>
</evidence>
<dbReference type="InterPro" id="IPR011059">
    <property type="entry name" value="Metal-dep_hydrolase_composite"/>
</dbReference>
<dbReference type="Pfam" id="PF01979">
    <property type="entry name" value="Amidohydro_1"/>
    <property type="match status" value="1"/>
</dbReference>
<dbReference type="CDD" id="cd01295">
    <property type="entry name" value="AdeC"/>
    <property type="match status" value="1"/>
</dbReference>
<keyword evidence="5 8" id="KW-0464">Manganese</keyword>
<dbReference type="SUPFAM" id="SSF51338">
    <property type="entry name" value="Composite domain of metallo-dependent hydrolases"/>
    <property type="match status" value="1"/>
</dbReference>
<dbReference type="KEGG" id="hav:AT03_00675"/>
<proteinExistence type="inferred from homology"/>
<protein>
    <recommendedName>
        <fullName evidence="7 8">Adenine deaminase</fullName>
        <shortName evidence="8">Adenase</shortName>
        <shortName evidence="8">Adenine aminase</shortName>
        <ecNumber evidence="3 8">3.5.4.2</ecNumber>
    </recommendedName>
</protein>
<dbReference type="GO" id="GO:0006146">
    <property type="term" value="P:adenine catabolic process"/>
    <property type="evidence" value="ECO:0007669"/>
    <property type="project" value="InterPro"/>
</dbReference>
<dbReference type="NCBIfam" id="NF007457">
    <property type="entry name" value="PRK10027.1"/>
    <property type="match status" value="1"/>
</dbReference>
<evidence type="ECO:0000256" key="6">
    <source>
        <dbReference type="ARBA" id="ARBA00047720"/>
    </source>
</evidence>
<sequence length="591" mass="64541">MEGINNKHTQSLSREEMIRLLAVSRGDEAADCIIDNVRILDLINGGELLGPIVICGANIAGIGPAYAGAVAHRRIDANNAIAVPGFIDSHLHIESSMMTPITFESATLPLGVTSIVCDPHEIVNVMGKQGLEWFLRCAEQAQQNQFVQISSCVPALAGSDINGAEFSLDEMLKYRDHSHVLGLAEMMNFPGVIAGDSDILDKLDAFRHLTLDGHSPMLSGKDLNGYLAAGVENCHETLMLQEGREKLSLGMALMMREGSAARNLDTLAPLITEFSSPQCMLCTDDRNPWEIAHEGHINALIHRLINQHNIPAHVAYRVASWSPARHFGLKRLGLIAPGKRADIVLLNDVQQVEIQQVIAGGKRVDAQQLTATSEQRYQQTQPPTQNTIQRMPVDESALTLPLDIGERYRAIQVIPNELITCELPVIWQGERFDHDDVCKIAVMERYGHQKPPALGLLQNFGLKRGAMAATVSHDSHNIVVIGHHARDMAIAVNQLISQGGGLCVADEGEVKSHLSLPIAGLMSDKPAAEIADDITHLKNACRRCGVTLNEPFIQMAFLSLPVIPSLKLTSLGLFDVDRFAFTETRFSVLSD</sequence>
<dbReference type="PANTHER" id="PTHR11113:SF2">
    <property type="entry name" value="ADENINE DEAMINASE"/>
    <property type="match status" value="1"/>
</dbReference>
<dbReference type="InterPro" id="IPR006679">
    <property type="entry name" value="Adenine_deam"/>
</dbReference>
<evidence type="ECO:0000259" key="9">
    <source>
        <dbReference type="Pfam" id="PF01979"/>
    </source>
</evidence>
<evidence type="ECO:0000313" key="12">
    <source>
        <dbReference type="Proteomes" id="UP000029986"/>
    </source>
</evidence>
<feature type="domain" description="Amidohydrolase-related" evidence="9">
    <location>
        <begin position="81"/>
        <end position="364"/>
    </location>
</feature>
<gene>
    <name evidence="8" type="primary">ade</name>
    <name evidence="11" type="ORF">AT03_00675</name>
</gene>
<dbReference type="Gene3D" id="2.30.40.10">
    <property type="entry name" value="Urease, subunit C, domain 1"/>
    <property type="match status" value="1"/>
</dbReference>
<dbReference type="NCBIfam" id="TIGR01178">
    <property type="entry name" value="ade"/>
    <property type="match status" value="1"/>
</dbReference>
<evidence type="ECO:0000256" key="8">
    <source>
        <dbReference type="HAMAP-Rule" id="MF_01518"/>
    </source>
</evidence>
<feature type="domain" description="Adenine deaminase C-terminal" evidence="10">
    <location>
        <begin position="434"/>
        <end position="579"/>
    </location>
</feature>
<dbReference type="OrthoDB" id="9766983at2"/>
<dbReference type="HOGENOM" id="CLU_027935_0_0_6"/>
<dbReference type="RefSeq" id="WP_025797363.1">
    <property type="nucleotide sequence ID" value="NZ_CP009706.1"/>
</dbReference>
<evidence type="ECO:0000313" key="11">
    <source>
        <dbReference type="EMBL" id="AIU71055.1"/>
    </source>
</evidence>
<dbReference type="PATRIC" id="fig|1453496.5.peg.135"/>
<dbReference type="Pfam" id="PF13382">
    <property type="entry name" value="Adenine_deam_C"/>
    <property type="match status" value="1"/>
</dbReference>
<evidence type="ECO:0000256" key="2">
    <source>
        <dbReference type="ARBA" id="ARBA00006773"/>
    </source>
</evidence>
<dbReference type="FunFam" id="3.20.20.140:FF:000016">
    <property type="entry name" value="Adenine deaminase"/>
    <property type="match status" value="1"/>
</dbReference>
<dbReference type="InterPro" id="IPR006680">
    <property type="entry name" value="Amidohydro-rel"/>
</dbReference>
<dbReference type="PANTHER" id="PTHR11113">
    <property type="entry name" value="N-ACETYLGLUCOSAMINE-6-PHOSPHATE DEACETYLASE"/>
    <property type="match status" value="1"/>
</dbReference>
<evidence type="ECO:0000256" key="3">
    <source>
        <dbReference type="ARBA" id="ARBA00012782"/>
    </source>
</evidence>
<evidence type="ECO:0000256" key="7">
    <source>
        <dbReference type="ARBA" id="ARBA00069718"/>
    </source>
</evidence>
<dbReference type="AlphaFoldDB" id="A0A097QX37"/>
<dbReference type="InterPro" id="IPR026912">
    <property type="entry name" value="Adenine_deam_C"/>
</dbReference>
<evidence type="ECO:0000259" key="10">
    <source>
        <dbReference type="Pfam" id="PF13382"/>
    </source>
</evidence>
<evidence type="ECO:0000256" key="4">
    <source>
        <dbReference type="ARBA" id="ARBA00022801"/>
    </source>
</evidence>
<comment type="cofactor">
    <cofactor evidence="1 8">
        <name>Mn(2+)</name>
        <dbReference type="ChEBI" id="CHEBI:29035"/>
    </cofactor>
</comment>
<keyword evidence="12" id="KW-1185">Reference proteome</keyword>
<evidence type="ECO:0000256" key="5">
    <source>
        <dbReference type="ARBA" id="ARBA00023211"/>
    </source>
</evidence>